<dbReference type="EMBL" id="JAMSHT010000001">
    <property type="protein sequence ID" value="MCM8556680.1"/>
    <property type="molecule type" value="Genomic_DNA"/>
</dbReference>
<evidence type="ECO:0000256" key="7">
    <source>
        <dbReference type="ARBA" id="ARBA00023136"/>
    </source>
</evidence>
<evidence type="ECO:0000256" key="4">
    <source>
        <dbReference type="ARBA" id="ARBA00022692"/>
    </source>
</evidence>
<evidence type="ECO:0000313" key="11">
    <source>
        <dbReference type="Proteomes" id="UP001155128"/>
    </source>
</evidence>
<reference evidence="10" key="1">
    <citation type="submission" date="2022-06" db="EMBL/GenBank/DDBJ databases">
        <title>Sphingomicrobium sedimins sp. nov., a marine bacterium isolated from tidal flat.</title>
        <authorList>
            <person name="Kim C.-H."/>
            <person name="Yoo Y."/>
            <person name="Kim J.-J."/>
        </authorList>
    </citation>
    <scope>NUCLEOTIDE SEQUENCE</scope>
    <source>
        <strain evidence="10">GRR-S6-50</strain>
    </source>
</reference>
<evidence type="ECO:0000256" key="6">
    <source>
        <dbReference type="ARBA" id="ARBA00022989"/>
    </source>
</evidence>
<keyword evidence="6 9" id="KW-1133">Transmembrane helix</keyword>
<comment type="subcellular location">
    <subcellularLocation>
        <location evidence="1">Cell membrane</location>
        <topology evidence="1">Multi-pass membrane protein</topology>
    </subcellularLocation>
</comment>
<evidence type="ECO:0000256" key="1">
    <source>
        <dbReference type="ARBA" id="ARBA00004651"/>
    </source>
</evidence>
<sequence length="184" mass="21251">MKTLAKSKRRQRHESPFEQGPRRFASHLPWVSILVASSLAILPFMSMRGWWPDFGLLMLLGWRMQRSDAFPNWYAIPLGLANDLLTGHPIGLSVVTYNFALLMIDIIDARRMWNYWWSEWLVAALLVTFAELLQWFVAYVQDAAIPIKALIPPVIIMIFFVPIALAIASALDRYRLRQRRGAKP</sequence>
<keyword evidence="4 9" id="KW-0812">Transmembrane</keyword>
<dbReference type="InterPro" id="IPR007227">
    <property type="entry name" value="Cell_shape_determining_MreD"/>
</dbReference>
<feature type="transmembrane region" description="Helical" evidence="9">
    <location>
        <begin position="28"/>
        <end position="51"/>
    </location>
</feature>
<dbReference type="GO" id="GO:0005886">
    <property type="term" value="C:plasma membrane"/>
    <property type="evidence" value="ECO:0007669"/>
    <property type="project" value="UniProtKB-SubCell"/>
</dbReference>
<evidence type="ECO:0000256" key="5">
    <source>
        <dbReference type="ARBA" id="ARBA00022960"/>
    </source>
</evidence>
<feature type="transmembrane region" description="Helical" evidence="9">
    <location>
        <begin position="150"/>
        <end position="171"/>
    </location>
</feature>
<keyword evidence="5" id="KW-0133">Cell shape</keyword>
<protein>
    <submittedName>
        <fullName evidence="10">Rod shape-determining protein MreD</fullName>
    </submittedName>
</protein>
<accession>A0A9X2EEW1</accession>
<feature type="compositionally biased region" description="Basic residues" evidence="8">
    <location>
        <begin position="1"/>
        <end position="12"/>
    </location>
</feature>
<dbReference type="Proteomes" id="UP001155128">
    <property type="component" value="Unassembled WGS sequence"/>
</dbReference>
<dbReference type="NCBIfam" id="TIGR03426">
    <property type="entry name" value="shape_MreD"/>
    <property type="match status" value="1"/>
</dbReference>
<evidence type="ECO:0000256" key="2">
    <source>
        <dbReference type="ARBA" id="ARBA00007776"/>
    </source>
</evidence>
<feature type="transmembrane region" description="Helical" evidence="9">
    <location>
        <begin position="120"/>
        <end position="138"/>
    </location>
</feature>
<dbReference type="GO" id="GO:0008360">
    <property type="term" value="P:regulation of cell shape"/>
    <property type="evidence" value="ECO:0007669"/>
    <property type="project" value="UniProtKB-KW"/>
</dbReference>
<feature type="region of interest" description="Disordered" evidence="8">
    <location>
        <begin position="1"/>
        <end position="20"/>
    </location>
</feature>
<comment type="caution">
    <text evidence="10">The sequence shown here is derived from an EMBL/GenBank/DDBJ whole genome shotgun (WGS) entry which is preliminary data.</text>
</comment>
<comment type="similarity">
    <text evidence="2">Belongs to the MreD family.</text>
</comment>
<evidence type="ECO:0000256" key="9">
    <source>
        <dbReference type="SAM" id="Phobius"/>
    </source>
</evidence>
<organism evidence="10 11">
    <name type="scientific">Sphingomicrobium sediminis</name>
    <dbReference type="NCBI Taxonomy" id="2950949"/>
    <lineage>
        <taxon>Bacteria</taxon>
        <taxon>Pseudomonadati</taxon>
        <taxon>Pseudomonadota</taxon>
        <taxon>Alphaproteobacteria</taxon>
        <taxon>Sphingomonadales</taxon>
        <taxon>Sphingomonadaceae</taxon>
        <taxon>Sphingomicrobium</taxon>
    </lineage>
</organism>
<evidence type="ECO:0000313" key="10">
    <source>
        <dbReference type="EMBL" id="MCM8556680.1"/>
    </source>
</evidence>
<dbReference type="RefSeq" id="WP_252112096.1">
    <property type="nucleotide sequence ID" value="NZ_JAMSHT010000001.1"/>
</dbReference>
<dbReference type="AlphaFoldDB" id="A0A9X2EEW1"/>
<evidence type="ECO:0000256" key="8">
    <source>
        <dbReference type="SAM" id="MobiDB-lite"/>
    </source>
</evidence>
<evidence type="ECO:0000256" key="3">
    <source>
        <dbReference type="ARBA" id="ARBA00022475"/>
    </source>
</evidence>
<proteinExistence type="inferred from homology"/>
<keyword evidence="11" id="KW-1185">Reference proteome</keyword>
<feature type="transmembrane region" description="Helical" evidence="9">
    <location>
        <begin position="90"/>
        <end position="108"/>
    </location>
</feature>
<gene>
    <name evidence="10" type="primary">mreD</name>
    <name evidence="10" type="ORF">NDO55_02445</name>
</gene>
<name>A0A9X2EEW1_9SPHN</name>
<keyword evidence="7 9" id="KW-0472">Membrane</keyword>
<keyword evidence="3" id="KW-1003">Cell membrane</keyword>